<evidence type="ECO:0000313" key="2">
    <source>
        <dbReference type="Proteomes" id="UP000470404"/>
    </source>
</evidence>
<reference evidence="1 2" key="1">
    <citation type="submission" date="2020-01" db="EMBL/GenBank/DDBJ databases">
        <title>Insect and environment-associated Actinomycetes.</title>
        <authorList>
            <person name="Currrie C."/>
            <person name="Chevrette M."/>
            <person name="Carlson C."/>
            <person name="Stubbendieck R."/>
            <person name="Wendt-Pienkowski E."/>
        </authorList>
    </citation>
    <scope>NUCLEOTIDE SEQUENCE [LARGE SCALE GENOMIC DNA]</scope>
    <source>
        <strain evidence="1 2">SID8386</strain>
    </source>
</reference>
<comment type="caution">
    <text evidence="1">The sequence shown here is derived from an EMBL/GenBank/DDBJ whole genome shotgun (WGS) entry which is preliminary data.</text>
</comment>
<accession>A0ABX0C2C6</accession>
<keyword evidence="2" id="KW-1185">Reference proteome</keyword>
<evidence type="ECO:0000313" key="1">
    <source>
        <dbReference type="EMBL" id="NEC59200.1"/>
    </source>
</evidence>
<name>A0ABX0C2C6_9PSEU</name>
<dbReference type="Proteomes" id="UP000470404">
    <property type="component" value="Unassembled WGS sequence"/>
</dbReference>
<organism evidence="1 2">
    <name type="scientific">Amycolatopsis rubida</name>
    <dbReference type="NCBI Taxonomy" id="112413"/>
    <lineage>
        <taxon>Bacteria</taxon>
        <taxon>Bacillati</taxon>
        <taxon>Actinomycetota</taxon>
        <taxon>Actinomycetes</taxon>
        <taxon>Pseudonocardiales</taxon>
        <taxon>Pseudonocardiaceae</taxon>
        <taxon>Amycolatopsis</taxon>
    </lineage>
</organism>
<gene>
    <name evidence="1" type="ORF">G3I59_27335</name>
</gene>
<dbReference type="EMBL" id="JAAGNC010000137">
    <property type="protein sequence ID" value="NEC59200.1"/>
    <property type="molecule type" value="Genomic_DNA"/>
</dbReference>
<proteinExistence type="predicted"/>
<sequence length="120" mass="12305">MVTAIRHKDFGRVAQVLATLAAGTPTTQSSVVRDVVHLCAVAVSGPFCPQPAGTVFTAVAFGETARPAEVDDLDPGVRAVLAGLNGDWAGLDCQVGLAVRGDGLSAIVRCLLWTVEFGTG</sequence>
<protein>
    <submittedName>
        <fullName evidence="1">Uncharacterized protein</fullName>
    </submittedName>
</protein>
<dbReference type="RefSeq" id="WP_067593168.1">
    <property type="nucleotide sequence ID" value="NZ_JAAGNC010000137.1"/>
</dbReference>